<dbReference type="GO" id="GO:0034625">
    <property type="term" value="P:fatty acid elongation, monounsaturated fatty acid"/>
    <property type="evidence" value="ECO:0007669"/>
    <property type="project" value="TreeGrafter"/>
</dbReference>
<accession>A0A8J2TAC2</accession>
<evidence type="ECO:0000256" key="7">
    <source>
        <dbReference type="ARBA" id="ARBA00023098"/>
    </source>
</evidence>
<feature type="transmembrane region" description="Helical" evidence="10">
    <location>
        <begin position="249"/>
        <end position="268"/>
    </location>
</feature>
<reference evidence="12" key="1">
    <citation type="journal article" date="2013" name="Genome Announc.">
        <title>Genome sequence of the food spoilage yeast Zygosaccharomyces bailii CLIB 213(T).</title>
        <authorList>
            <person name="Galeote V."/>
            <person name="Bigey F."/>
            <person name="Devillers H."/>
            <person name="Neuveglise C."/>
            <person name="Dequin S."/>
        </authorList>
    </citation>
    <scope>NUCLEOTIDE SEQUENCE [LARGE SCALE GENOMIC DNA]</scope>
    <source>
        <strain evidence="12">CLIB 213 / ATCC 58445 / CBS 680 / CCRC 21525 / NBRC 1098 / NCYC 1416 / NRRL Y-2227</strain>
    </source>
</reference>
<dbReference type="GO" id="GO:0042761">
    <property type="term" value="P:very long-chain fatty acid biosynthetic process"/>
    <property type="evidence" value="ECO:0007669"/>
    <property type="project" value="TreeGrafter"/>
</dbReference>
<evidence type="ECO:0000256" key="9">
    <source>
        <dbReference type="ARBA" id="ARBA00023160"/>
    </source>
</evidence>
<dbReference type="PROSITE" id="PS01188">
    <property type="entry name" value="ELO"/>
    <property type="match status" value="1"/>
</dbReference>
<gene>
    <name evidence="11" type="ORF">BN860_01486g</name>
</gene>
<dbReference type="InterPro" id="IPR030457">
    <property type="entry name" value="ELO_CS"/>
</dbReference>
<evidence type="ECO:0000256" key="3">
    <source>
        <dbReference type="ARBA" id="ARBA00022679"/>
    </source>
</evidence>
<comment type="catalytic activity">
    <reaction evidence="10">
        <text>an acyl-CoA + malonyl-CoA + H(+) = a 3-oxoacyl-CoA + CO2 + CoA</text>
        <dbReference type="Rhea" id="RHEA:50252"/>
        <dbReference type="ChEBI" id="CHEBI:15378"/>
        <dbReference type="ChEBI" id="CHEBI:16526"/>
        <dbReference type="ChEBI" id="CHEBI:57287"/>
        <dbReference type="ChEBI" id="CHEBI:57384"/>
        <dbReference type="ChEBI" id="CHEBI:58342"/>
        <dbReference type="ChEBI" id="CHEBI:90726"/>
    </reaction>
    <physiologicalReaction direction="left-to-right" evidence="10">
        <dbReference type="Rhea" id="RHEA:50253"/>
    </physiologicalReaction>
</comment>
<dbReference type="GO" id="GO:0034626">
    <property type="term" value="P:fatty acid elongation, polyunsaturated fatty acid"/>
    <property type="evidence" value="ECO:0007669"/>
    <property type="project" value="TreeGrafter"/>
</dbReference>
<evidence type="ECO:0000256" key="1">
    <source>
        <dbReference type="ARBA" id="ARBA00004141"/>
    </source>
</evidence>
<comment type="similarity">
    <text evidence="10">Belongs to the ELO family.</text>
</comment>
<evidence type="ECO:0000256" key="6">
    <source>
        <dbReference type="ARBA" id="ARBA00022989"/>
    </source>
</evidence>
<dbReference type="PANTHER" id="PTHR11157">
    <property type="entry name" value="FATTY ACID ACYL TRANSFERASE-RELATED"/>
    <property type="match status" value="1"/>
</dbReference>
<comment type="subcellular location">
    <subcellularLocation>
        <location evidence="1">Membrane</location>
        <topology evidence="1">Multi-pass membrane protein</topology>
    </subcellularLocation>
</comment>
<dbReference type="Proteomes" id="UP000019375">
    <property type="component" value="Unassembled WGS sequence"/>
</dbReference>
<evidence type="ECO:0000313" key="11">
    <source>
        <dbReference type="EMBL" id="CDF90459.1"/>
    </source>
</evidence>
<dbReference type="EC" id="2.3.1.-" evidence="10"/>
<keyword evidence="3 10" id="KW-0808">Transferase</keyword>
<organism evidence="11 12">
    <name type="scientific">Zygosaccharomyces bailii (strain CLIB 213 / ATCC 58445 / CBS 680 / BCRC 21525 / NBRC 1098 / NCYC 1416 / NRRL Y-2227)</name>
    <dbReference type="NCBI Taxonomy" id="1333698"/>
    <lineage>
        <taxon>Eukaryota</taxon>
        <taxon>Fungi</taxon>
        <taxon>Dikarya</taxon>
        <taxon>Ascomycota</taxon>
        <taxon>Saccharomycotina</taxon>
        <taxon>Saccharomycetes</taxon>
        <taxon>Saccharomycetales</taxon>
        <taxon>Saccharomycetaceae</taxon>
        <taxon>Zygosaccharomyces</taxon>
    </lineage>
</organism>
<evidence type="ECO:0000313" key="12">
    <source>
        <dbReference type="Proteomes" id="UP000019375"/>
    </source>
</evidence>
<evidence type="ECO:0000256" key="8">
    <source>
        <dbReference type="ARBA" id="ARBA00023136"/>
    </source>
</evidence>
<sequence length="345" mass="39665">MEQAVETAVEQVAVEAAYPPLASFIQDTNWIRYHVPSVQHPFGLELWPIFSKVFEKYAGYPAEDFEFVDRKTFMANGYHAMGVIAIYCLVISSGQFLLRSVNAKPLKLRLLTQVHNLVLTAVSLVLLMLLIEQLLPMIVEHGLFFAICSKQAFTPKLVTLYYLNYLSKFLELLDTVFLVLMRKKLLFLHVYHHSATALLCYSQLTGRTSIEWVPITLNLAVHVQMYWYFYLSSRGIKVWWKQWVTRFQILQFVIDVIFVYFATYTFYADKYFSTILPNKGSCYGTQDAAAYGYLILTSYLVLFISFYINSYNKKQQKAEKVEAKAQADAVAEANSDIKPAGSRKA</sequence>
<feature type="transmembrane region" description="Helical" evidence="10">
    <location>
        <begin position="78"/>
        <end position="98"/>
    </location>
</feature>
<feature type="transmembrane region" description="Helical" evidence="10">
    <location>
        <begin position="110"/>
        <end position="131"/>
    </location>
</feature>
<keyword evidence="9 10" id="KW-0275">Fatty acid biosynthesis</keyword>
<dbReference type="InterPro" id="IPR002076">
    <property type="entry name" value="ELO_fam"/>
</dbReference>
<dbReference type="GO" id="GO:0030148">
    <property type="term" value="P:sphingolipid biosynthetic process"/>
    <property type="evidence" value="ECO:0007669"/>
    <property type="project" value="TreeGrafter"/>
</dbReference>
<name>A0A8J2TAC2_ZYGB2</name>
<keyword evidence="4 10" id="KW-0812">Transmembrane</keyword>
<dbReference type="GO" id="GO:0009922">
    <property type="term" value="F:fatty acid elongase activity"/>
    <property type="evidence" value="ECO:0007669"/>
    <property type="project" value="InterPro"/>
</dbReference>
<evidence type="ECO:0000256" key="2">
    <source>
        <dbReference type="ARBA" id="ARBA00022516"/>
    </source>
</evidence>
<evidence type="ECO:0000256" key="4">
    <source>
        <dbReference type="ARBA" id="ARBA00022692"/>
    </source>
</evidence>
<keyword evidence="12" id="KW-1185">Reference proteome</keyword>
<protein>
    <recommendedName>
        <fullName evidence="10">Elongation of fatty acids protein</fullName>
        <ecNumber evidence="10">2.3.1.-</ecNumber>
    </recommendedName>
</protein>
<dbReference type="AlphaFoldDB" id="A0A8J2TAC2"/>
<feature type="transmembrane region" description="Helical" evidence="10">
    <location>
        <begin position="210"/>
        <end position="229"/>
    </location>
</feature>
<feature type="transmembrane region" description="Helical" evidence="10">
    <location>
        <begin position="288"/>
        <end position="308"/>
    </location>
</feature>
<dbReference type="GO" id="GO:0019367">
    <property type="term" value="P:fatty acid elongation, saturated fatty acid"/>
    <property type="evidence" value="ECO:0007669"/>
    <property type="project" value="TreeGrafter"/>
</dbReference>
<keyword evidence="2 10" id="KW-0444">Lipid biosynthesis</keyword>
<keyword evidence="7 10" id="KW-0443">Lipid metabolism</keyword>
<evidence type="ECO:0000256" key="5">
    <source>
        <dbReference type="ARBA" id="ARBA00022832"/>
    </source>
</evidence>
<keyword evidence="6 10" id="KW-1133">Transmembrane helix</keyword>
<keyword evidence="5 10" id="KW-0276">Fatty acid metabolism</keyword>
<evidence type="ECO:0000256" key="10">
    <source>
        <dbReference type="RuleBase" id="RU361115"/>
    </source>
</evidence>
<dbReference type="GO" id="GO:0005789">
    <property type="term" value="C:endoplasmic reticulum membrane"/>
    <property type="evidence" value="ECO:0007669"/>
    <property type="project" value="TreeGrafter"/>
</dbReference>
<keyword evidence="8 10" id="KW-0472">Membrane</keyword>
<proteinExistence type="inferred from homology"/>
<dbReference type="Pfam" id="PF01151">
    <property type="entry name" value="ELO"/>
    <property type="match status" value="1"/>
</dbReference>
<dbReference type="OrthoDB" id="434092at2759"/>
<dbReference type="PANTHER" id="PTHR11157:SF157">
    <property type="entry name" value="ELONGATION OF FATTY ACIDS PROTEIN 3"/>
    <property type="match status" value="1"/>
</dbReference>
<dbReference type="EMBL" id="HG316460">
    <property type="protein sequence ID" value="CDF90459.1"/>
    <property type="molecule type" value="Genomic_DNA"/>
</dbReference>